<dbReference type="SUPFAM" id="SSF54695">
    <property type="entry name" value="POZ domain"/>
    <property type="match status" value="1"/>
</dbReference>
<dbReference type="EMBL" id="KV722561">
    <property type="protein sequence ID" value="OCH85820.1"/>
    <property type="molecule type" value="Genomic_DNA"/>
</dbReference>
<evidence type="ECO:0000313" key="3">
    <source>
        <dbReference type="Proteomes" id="UP000250043"/>
    </source>
</evidence>
<dbReference type="SMART" id="SM00225">
    <property type="entry name" value="BTB"/>
    <property type="match status" value="1"/>
</dbReference>
<protein>
    <recommendedName>
        <fullName evidence="1">BTB domain-containing protein</fullName>
    </recommendedName>
</protein>
<sequence>MSQTETKDAFANEGDQRVLTAPFNSHDADIILRSSDKVSFPVHKFLLSRASPAFETMFSLPQPGGAPISTQELPAVELAEDSQTLDVILRLCYPIEVHLPDDFIDRAQPVLEAARKYALDGVMERLGFRLKDARMIATQPLRLYALACAYGFEDVARKAARETLRDDPLDVPYSSTLRCMTGGAYHRLLQYHRECRRVACDAVSEKNLIIWRGQSLWSSSVLFRLHGGCRVWKEVFVGEAYSIRGIVVNYIRAVYDVVAVTPVPAAALRPSFLEAAIRGVSTCAQCGHAIYGEITGLGEMLQSDMEKSISEVVLVFEQ</sequence>
<dbReference type="InterPro" id="IPR011333">
    <property type="entry name" value="SKP1/BTB/POZ_sf"/>
</dbReference>
<dbReference type="CDD" id="cd18186">
    <property type="entry name" value="BTB_POZ_ZBTB_KLHL-like"/>
    <property type="match status" value="1"/>
</dbReference>
<dbReference type="Proteomes" id="UP000250043">
    <property type="component" value="Unassembled WGS sequence"/>
</dbReference>
<feature type="domain" description="BTB" evidence="1">
    <location>
        <begin position="28"/>
        <end position="101"/>
    </location>
</feature>
<name>A0A8E2AP67_9APHY</name>
<dbReference type="Pfam" id="PF00651">
    <property type="entry name" value="BTB"/>
    <property type="match status" value="1"/>
</dbReference>
<evidence type="ECO:0000313" key="2">
    <source>
        <dbReference type="EMBL" id="OCH85820.1"/>
    </source>
</evidence>
<evidence type="ECO:0000259" key="1">
    <source>
        <dbReference type="PROSITE" id="PS50097"/>
    </source>
</evidence>
<dbReference type="Gene3D" id="3.30.710.10">
    <property type="entry name" value="Potassium Channel Kv1.1, Chain A"/>
    <property type="match status" value="1"/>
</dbReference>
<dbReference type="AlphaFoldDB" id="A0A8E2AP67"/>
<organism evidence="2 3">
    <name type="scientific">Obba rivulosa</name>
    <dbReference type="NCBI Taxonomy" id="1052685"/>
    <lineage>
        <taxon>Eukaryota</taxon>
        <taxon>Fungi</taxon>
        <taxon>Dikarya</taxon>
        <taxon>Basidiomycota</taxon>
        <taxon>Agaricomycotina</taxon>
        <taxon>Agaricomycetes</taxon>
        <taxon>Polyporales</taxon>
        <taxon>Gelatoporiaceae</taxon>
        <taxon>Obba</taxon>
    </lineage>
</organism>
<gene>
    <name evidence="2" type="ORF">OBBRIDRAFT_762366</name>
</gene>
<dbReference type="InterPro" id="IPR000210">
    <property type="entry name" value="BTB/POZ_dom"/>
</dbReference>
<dbReference type="PROSITE" id="PS50097">
    <property type="entry name" value="BTB"/>
    <property type="match status" value="1"/>
</dbReference>
<accession>A0A8E2AP67</accession>
<reference evidence="2 3" key="1">
    <citation type="submission" date="2016-07" db="EMBL/GenBank/DDBJ databases">
        <title>Draft genome of the white-rot fungus Obba rivulosa 3A-2.</title>
        <authorList>
            <consortium name="DOE Joint Genome Institute"/>
            <person name="Miettinen O."/>
            <person name="Riley R."/>
            <person name="Acob R."/>
            <person name="Barry K."/>
            <person name="Cullen D."/>
            <person name="De Vries R."/>
            <person name="Hainaut M."/>
            <person name="Hatakka A."/>
            <person name="Henrissat B."/>
            <person name="Hilden K."/>
            <person name="Kuo R."/>
            <person name="Labutti K."/>
            <person name="Lipzen A."/>
            <person name="Makela M.R."/>
            <person name="Sandor L."/>
            <person name="Spatafora J.W."/>
            <person name="Grigoriev I.V."/>
            <person name="Hibbett D.S."/>
        </authorList>
    </citation>
    <scope>NUCLEOTIDE SEQUENCE [LARGE SCALE GENOMIC DNA]</scope>
    <source>
        <strain evidence="2 3">3A-2</strain>
    </source>
</reference>
<keyword evidence="3" id="KW-1185">Reference proteome</keyword>
<dbReference type="OrthoDB" id="2797179at2759"/>
<proteinExistence type="predicted"/>